<organism evidence="2 3">
    <name type="scientific">Devosia enhydra</name>
    <dbReference type="NCBI Taxonomy" id="665118"/>
    <lineage>
        <taxon>Bacteria</taxon>
        <taxon>Pseudomonadati</taxon>
        <taxon>Pseudomonadota</taxon>
        <taxon>Alphaproteobacteria</taxon>
        <taxon>Hyphomicrobiales</taxon>
        <taxon>Devosiaceae</taxon>
        <taxon>Devosia</taxon>
    </lineage>
</organism>
<keyword evidence="1" id="KW-0812">Transmembrane</keyword>
<dbReference type="Pfam" id="PF20082">
    <property type="entry name" value="DUF6476"/>
    <property type="match status" value="1"/>
</dbReference>
<feature type="transmembrane region" description="Helical" evidence="1">
    <location>
        <begin position="31"/>
        <end position="51"/>
    </location>
</feature>
<name>A0A1K2HWR6_9HYPH</name>
<evidence type="ECO:0000256" key="1">
    <source>
        <dbReference type="SAM" id="Phobius"/>
    </source>
</evidence>
<dbReference type="AlphaFoldDB" id="A0A1K2HWR6"/>
<proteinExistence type="predicted"/>
<evidence type="ECO:0000313" key="2">
    <source>
        <dbReference type="EMBL" id="SFZ83532.1"/>
    </source>
</evidence>
<dbReference type="RefSeq" id="WP_072340873.1">
    <property type="nucleotide sequence ID" value="NZ_FPKU01000001.1"/>
</dbReference>
<keyword evidence="1" id="KW-0472">Membrane</keyword>
<dbReference type="InterPro" id="IPR045519">
    <property type="entry name" value="DUF6476"/>
</dbReference>
<dbReference type="Proteomes" id="UP000183447">
    <property type="component" value="Unassembled WGS sequence"/>
</dbReference>
<sequence length="119" mass="12525">MSDPRSQPDDTEAEPLSPEAQAIFQRARRSFAISMGLLIVGLMTVAGVLVYRVTRDDGGGAAAQYSLPAISLPTGSEIISASASGGLLTLTYRAGPVTSIRIFDGRTGEMLREVPIVSE</sequence>
<accession>A0A1K2HWR6</accession>
<reference evidence="2 3" key="1">
    <citation type="submission" date="2016-11" db="EMBL/GenBank/DDBJ databases">
        <authorList>
            <person name="Jaros S."/>
            <person name="Januszkiewicz K."/>
            <person name="Wedrychowicz H."/>
        </authorList>
    </citation>
    <scope>NUCLEOTIDE SEQUENCE [LARGE SCALE GENOMIC DNA]</scope>
    <source>
        <strain evidence="2 3">ATCC 23634</strain>
    </source>
</reference>
<dbReference type="OrthoDB" id="7949620at2"/>
<protein>
    <submittedName>
        <fullName evidence="2">Uncharacterized protein</fullName>
    </submittedName>
</protein>
<gene>
    <name evidence="2" type="ORF">SAMN02983003_1700</name>
</gene>
<evidence type="ECO:0000313" key="3">
    <source>
        <dbReference type="Proteomes" id="UP000183447"/>
    </source>
</evidence>
<keyword evidence="1" id="KW-1133">Transmembrane helix</keyword>
<dbReference type="EMBL" id="FPKU01000001">
    <property type="protein sequence ID" value="SFZ83532.1"/>
    <property type="molecule type" value="Genomic_DNA"/>
</dbReference>
<keyword evidence="3" id="KW-1185">Reference proteome</keyword>